<proteinExistence type="predicted"/>
<feature type="compositionally biased region" description="Basic and acidic residues" evidence="1">
    <location>
        <begin position="359"/>
        <end position="368"/>
    </location>
</feature>
<feature type="region of interest" description="Disordered" evidence="1">
    <location>
        <begin position="82"/>
        <end position="138"/>
    </location>
</feature>
<feature type="region of interest" description="Disordered" evidence="1">
    <location>
        <begin position="1"/>
        <end position="49"/>
    </location>
</feature>
<feature type="compositionally biased region" description="Basic and acidic residues" evidence="1">
    <location>
        <begin position="115"/>
        <end position="128"/>
    </location>
</feature>
<evidence type="ECO:0000256" key="1">
    <source>
        <dbReference type="SAM" id="MobiDB-lite"/>
    </source>
</evidence>
<comment type="caution">
    <text evidence="2">The sequence shown here is derived from an EMBL/GenBank/DDBJ whole genome shotgun (WGS) entry which is preliminary data.</text>
</comment>
<protein>
    <submittedName>
        <fullName evidence="2">Signal recognition particle protein Ffh</fullName>
    </submittedName>
</protein>
<feature type="compositionally biased region" description="Basic and acidic residues" evidence="1">
    <location>
        <begin position="259"/>
        <end position="296"/>
    </location>
</feature>
<organism evidence="2 3">
    <name type="scientific">Actinacidiphila bryophytorum</name>
    <dbReference type="NCBI Taxonomy" id="1436133"/>
    <lineage>
        <taxon>Bacteria</taxon>
        <taxon>Bacillati</taxon>
        <taxon>Actinomycetota</taxon>
        <taxon>Actinomycetes</taxon>
        <taxon>Kitasatosporales</taxon>
        <taxon>Streptomycetaceae</taxon>
        <taxon>Actinacidiphila</taxon>
    </lineage>
</organism>
<feature type="compositionally biased region" description="Basic residues" evidence="1">
    <location>
        <begin position="82"/>
        <end position="106"/>
    </location>
</feature>
<gene>
    <name evidence="2" type="ORF">SBRY_120071</name>
</gene>
<evidence type="ECO:0000313" key="2">
    <source>
        <dbReference type="EMBL" id="CAG7617806.1"/>
    </source>
</evidence>
<keyword evidence="3" id="KW-1185">Reference proteome</keyword>
<feature type="compositionally biased region" description="Basic and acidic residues" evidence="1">
    <location>
        <begin position="30"/>
        <end position="41"/>
    </location>
</feature>
<name>A0A9W4E5X3_9ACTN</name>
<sequence>MKRGQTLIRSHPTGAGTPQTAAGHRRDRVRHAGGDRADPHRRGGGIDGTLAADGAAVAQLHGTARHPGEGLLHRVLPGAGLARHRLHHRAGRTLRAQGRRRRRRPAPSRGGARHLPGERSRRGARDPGGHAVRGRQRHRLLRRGLRRPERRHRLLRDRLRCDERDRRRRRQLVLAAAQQRALHQPGVRGAPRLPGLGAVHLLQSRHGTQLRLHPVLDPELRRRLPRRLVDVLRALLPQRLRRRRPLATHRQPGEPEPVGQRDQRAGHRGDVDRRRHPERVDCRQHPEPGRGMERGRVHDRRQRRRVDGDLQPRLHADRPHGHPQRHDRGADVPDPGLHRRDQQPQPRRHARLRAGDVAVHAERAEQHPDQPALLCRGPRHR</sequence>
<feature type="compositionally biased region" description="Basic and acidic residues" evidence="1">
    <location>
        <begin position="305"/>
        <end position="342"/>
    </location>
</feature>
<feature type="region of interest" description="Disordered" evidence="1">
    <location>
        <begin position="243"/>
        <end position="381"/>
    </location>
</feature>
<accession>A0A9W4E5X3</accession>
<dbReference type="Proteomes" id="UP001153328">
    <property type="component" value="Unassembled WGS sequence"/>
</dbReference>
<dbReference type="AlphaFoldDB" id="A0A9W4E5X3"/>
<evidence type="ECO:0000313" key="3">
    <source>
        <dbReference type="Proteomes" id="UP001153328"/>
    </source>
</evidence>
<dbReference type="EMBL" id="CAJVAX010000004">
    <property type="protein sequence ID" value="CAG7617806.1"/>
    <property type="molecule type" value="Genomic_DNA"/>
</dbReference>
<reference evidence="2" key="1">
    <citation type="submission" date="2021-06" db="EMBL/GenBank/DDBJ databases">
        <authorList>
            <person name="Arsene-Ploetze F."/>
        </authorList>
    </citation>
    <scope>NUCLEOTIDE SEQUENCE</scope>
    <source>
        <strain evidence="2">SBRY1</strain>
    </source>
</reference>